<dbReference type="RefSeq" id="WP_203688174.1">
    <property type="nucleotide sequence ID" value="NZ_BAAALC010000001.1"/>
</dbReference>
<dbReference type="InterPro" id="IPR050706">
    <property type="entry name" value="Cyclic-di-GMP_PDE-like"/>
</dbReference>
<keyword evidence="1" id="KW-1133">Transmembrane helix</keyword>
<keyword evidence="4" id="KW-1185">Reference proteome</keyword>
<keyword evidence="1" id="KW-0812">Transmembrane</keyword>
<evidence type="ECO:0000259" key="2">
    <source>
        <dbReference type="PROSITE" id="PS50883"/>
    </source>
</evidence>
<dbReference type="GO" id="GO:0071111">
    <property type="term" value="F:cyclic-guanylate-specific phosphodiesterase activity"/>
    <property type="evidence" value="ECO:0007669"/>
    <property type="project" value="InterPro"/>
</dbReference>
<proteinExistence type="predicted"/>
<dbReference type="PANTHER" id="PTHR33121">
    <property type="entry name" value="CYCLIC DI-GMP PHOSPHODIESTERASE PDEF"/>
    <property type="match status" value="1"/>
</dbReference>
<dbReference type="Gene3D" id="3.20.20.450">
    <property type="entry name" value="EAL domain"/>
    <property type="match status" value="1"/>
</dbReference>
<protein>
    <recommendedName>
        <fullName evidence="2">EAL domain-containing protein</fullName>
    </recommendedName>
</protein>
<feature type="transmembrane region" description="Helical" evidence="1">
    <location>
        <begin position="6"/>
        <end position="27"/>
    </location>
</feature>
<dbReference type="AlphaFoldDB" id="A0A8J3KRN3"/>
<feature type="domain" description="EAL" evidence="2">
    <location>
        <begin position="46"/>
        <end position="300"/>
    </location>
</feature>
<dbReference type="InterPro" id="IPR001633">
    <property type="entry name" value="EAL_dom"/>
</dbReference>
<organism evidence="3 4">
    <name type="scientific">Catellatospora coxensis</name>
    <dbReference type="NCBI Taxonomy" id="310354"/>
    <lineage>
        <taxon>Bacteria</taxon>
        <taxon>Bacillati</taxon>
        <taxon>Actinomycetota</taxon>
        <taxon>Actinomycetes</taxon>
        <taxon>Micromonosporales</taxon>
        <taxon>Micromonosporaceae</taxon>
        <taxon>Catellatospora</taxon>
    </lineage>
</organism>
<gene>
    <name evidence="3" type="ORF">Cco03nite_04040</name>
</gene>
<evidence type="ECO:0000313" key="3">
    <source>
        <dbReference type="EMBL" id="GIG03704.1"/>
    </source>
</evidence>
<evidence type="ECO:0000313" key="4">
    <source>
        <dbReference type="Proteomes" id="UP000630887"/>
    </source>
</evidence>
<dbReference type="EMBL" id="BONI01000002">
    <property type="protein sequence ID" value="GIG03704.1"/>
    <property type="molecule type" value="Genomic_DNA"/>
</dbReference>
<sequence length="300" mass="32039">MAVHIPMALWFISLVDSIATLPYLGALMRLVRRWRGRPAAGPQDAAQVAGRTVAQAVADGELRLLYQPIVRLADRSVVAVEALVRWQHPTLGLITPDRFLPAADHGGHLALLDRWVLNRACADMAALAASLGHAAPAHVNVNLSAATLATDFTGMVTAALREAGLAAHRLRLELCEGADLKTLVHAGPRLEKLIRHGVSVALDDMGAGSTDLRYLSRLAIQGIKIDKEFVAGMLHNPRDHAIVKMLTDMAHTLGLHVTAEGVETREQLAALARVGVSFAQGYHLALPLTLTALTGALVAE</sequence>
<dbReference type="Proteomes" id="UP000630887">
    <property type="component" value="Unassembled WGS sequence"/>
</dbReference>
<dbReference type="PROSITE" id="PS50883">
    <property type="entry name" value="EAL"/>
    <property type="match status" value="1"/>
</dbReference>
<dbReference type="SMART" id="SM00052">
    <property type="entry name" value="EAL"/>
    <property type="match status" value="1"/>
</dbReference>
<keyword evidence="1" id="KW-0472">Membrane</keyword>
<dbReference type="CDD" id="cd01948">
    <property type="entry name" value="EAL"/>
    <property type="match status" value="1"/>
</dbReference>
<dbReference type="SUPFAM" id="SSF141868">
    <property type="entry name" value="EAL domain-like"/>
    <property type="match status" value="1"/>
</dbReference>
<reference evidence="3 4" key="1">
    <citation type="submission" date="2021-01" db="EMBL/GenBank/DDBJ databases">
        <title>Whole genome shotgun sequence of Catellatospora coxensis NBRC 107359.</title>
        <authorList>
            <person name="Komaki H."/>
            <person name="Tamura T."/>
        </authorList>
    </citation>
    <scope>NUCLEOTIDE SEQUENCE [LARGE SCALE GENOMIC DNA]</scope>
    <source>
        <strain evidence="3 4">NBRC 107359</strain>
    </source>
</reference>
<evidence type="ECO:0000256" key="1">
    <source>
        <dbReference type="SAM" id="Phobius"/>
    </source>
</evidence>
<comment type="caution">
    <text evidence="3">The sequence shown here is derived from an EMBL/GenBank/DDBJ whole genome shotgun (WGS) entry which is preliminary data.</text>
</comment>
<accession>A0A8J3KRN3</accession>
<dbReference type="InterPro" id="IPR035919">
    <property type="entry name" value="EAL_sf"/>
</dbReference>
<name>A0A8J3KRN3_9ACTN</name>
<dbReference type="PANTHER" id="PTHR33121:SF79">
    <property type="entry name" value="CYCLIC DI-GMP PHOSPHODIESTERASE PDED-RELATED"/>
    <property type="match status" value="1"/>
</dbReference>
<dbReference type="Pfam" id="PF00563">
    <property type="entry name" value="EAL"/>
    <property type="match status" value="1"/>
</dbReference>